<name>A0AAD7APU4_9AGAR</name>
<feature type="signal peptide" evidence="3">
    <location>
        <begin position="1"/>
        <end position="27"/>
    </location>
</feature>
<sequence length="653" mass="70279">MRSPFSLWTSCIFAWTLLSVLSVLTESKPLVPYKHTPRVLPRSTWKREIVPQDIVILPYAPEGAHRPTSSLTFSAYENVPLLALEDIEFLIETVVCDITLDKEDAMVEIVFASEDAYAMVEATWSSLSKFILVTSHSTCNPSDRRSAWMVSSVEGEDFKNAISLEVSAMPLRTIGSSFHISHASDSVSTRWRSRNAPQRQRRDVDQIIPFNQTLDFEPRQQLLPFDLSLIDSSLNDLEPDPLGLQVFCVDCVSELDFSVGLEIDISDTLSVTAAWINVTINDFHHDINLEISLDAAHTFNKGYDVLLKAIPDLGFSLHDVATIGFFWGGAIRADLTVEAAVNFTVGVSADIPKGAKATFVATDIEQSSASGWDKAKFDIHPFRLNSGSFSVTAGISLSPFLDATISFGTGAGSSARLYLNTPHISGAATLATQVNRECQPVGPDDYESFAAALTFGAGLNISLEGNVSGNHLPEADMIFLSKGLPFGPLPTFDDPKCMVITDDTLANAASAIAALLPAVTGTLLAAASAIPTFNVSGIEAFFSAHGALPTNVDYSQMLLATAVPDDIKSAVQKAAESEHKHPSKVAAIVGGVIGGVALVVIVAIGVWYLRRRRPQESETVGGWAPGSLPKTGALTPGSQLEGKDYMSQRPYAQ</sequence>
<keyword evidence="2" id="KW-0472">Membrane</keyword>
<reference evidence="6" key="1">
    <citation type="submission" date="2023-03" db="EMBL/GenBank/DDBJ databases">
        <title>Massive genome expansion in bonnet fungi (Mycena s.s.) driven by repeated elements and novel gene families across ecological guilds.</title>
        <authorList>
            <consortium name="Lawrence Berkeley National Laboratory"/>
            <person name="Harder C.B."/>
            <person name="Miyauchi S."/>
            <person name="Viragh M."/>
            <person name="Kuo A."/>
            <person name="Thoen E."/>
            <person name="Andreopoulos B."/>
            <person name="Lu D."/>
            <person name="Skrede I."/>
            <person name="Drula E."/>
            <person name="Henrissat B."/>
            <person name="Morin E."/>
            <person name="Kohler A."/>
            <person name="Barry K."/>
            <person name="LaButti K."/>
            <person name="Morin E."/>
            <person name="Salamov A."/>
            <person name="Lipzen A."/>
            <person name="Mereny Z."/>
            <person name="Hegedus B."/>
            <person name="Baldrian P."/>
            <person name="Stursova M."/>
            <person name="Weitz H."/>
            <person name="Taylor A."/>
            <person name="Grigoriev I.V."/>
            <person name="Nagy L.G."/>
            <person name="Martin F."/>
            <person name="Kauserud H."/>
        </authorList>
    </citation>
    <scope>NUCLEOTIDE SEQUENCE</scope>
    <source>
        <strain evidence="6">CBHHK002</strain>
    </source>
</reference>
<dbReference type="InterPro" id="IPR055647">
    <property type="entry name" value="DUF7223"/>
</dbReference>
<evidence type="ECO:0008006" key="8">
    <source>
        <dbReference type="Google" id="ProtNLM"/>
    </source>
</evidence>
<comment type="caution">
    <text evidence="6">The sequence shown here is derived from an EMBL/GenBank/DDBJ whole genome shotgun (WGS) entry which is preliminary data.</text>
</comment>
<evidence type="ECO:0000259" key="4">
    <source>
        <dbReference type="Pfam" id="PF22974"/>
    </source>
</evidence>
<dbReference type="Proteomes" id="UP001218218">
    <property type="component" value="Unassembled WGS sequence"/>
</dbReference>
<evidence type="ECO:0000256" key="1">
    <source>
        <dbReference type="SAM" id="MobiDB-lite"/>
    </source>
</evidence>
<dbReference type="CDD" id="cd12087">
    <property type="entry name" value="TM_EGFR-like"/>
    <property type="match status" value="1"/>
</dbReference>
<feature type="transmembrane region" description="Helical" evidence="2">
    <location>
        <begin position="585"/>
        <end position="609"/>
    </location>
</feature>
<keyword evidence="7" id="KW-1185">Reference proteome</keyword>
<evidence type="ECO:0000313" key="7">
    <source>
        <dbReference type="Proteomes" id="UP001218218"/>
    </source>
</evidence>
<gene>
    <name evidence="6" type="ORF">DFH08DRAFT_276822</name>
</gene>
<protein>
    <recommendedName>
        <fullName evidence="8">Peptidase A1 domain-containing protein</fullName>
    </recommendedName>
</protein>
<evidence type="ECO:0000256" key="3">
    <source>
        <dbReference type="SAM" id="SignalP"/>
    </source>
</evidence>
<dbReference type="Pfam" id="PF23865">
    <property type="entry name" value="DUF7223"/>
    <property type="match status" value="1"/>
</dbReference>
<dbReference type="AlphaFoldDB" id="A0AAD7APU4"/>
<feature type="chain" id="PRO_5042023460" description="Peptidase A1 domain-containing protein" evidence="3">
    <location>
        <begin position="28"/>
        <end position="653"/>
    </location>
</feature>
<feature type="region of interest" description="Disordered" evidence="1">
    <location>
        <begin position="618"/>
        <end position="653"/>
    </location>
</feature>
<dbReference type="InterPro" id="IPR054293">
    <property type="entry name" value="DUF7029"/>
</dbReference>
<keyword evidence="3" id="KW-0732">Signal</keyword>
<dbReference type="Pfam" id="PF22974">
    <property type="entry name" value="DUF7029"/>
    <property type="match status" value="1"/>
</dbReference>
<feature type="domain" description="DUF7029" evidence="4">
    <location>
        <begin position="76"/>
        <end position="178"/>
    </location>
</feature>
<proteinExistence type="predicted"/>
<keyword evidence="2" id="KW-0812">Transmembrane</keyword>
<feature type="domain" description="DUF7223" evidence="5">
    <location>
        <begin position="236"/>
        <end position="438"/>
    </location>
</feature>
<evidence type="ECO:0000313" key="6">
    <source>
        <dbReference type="EMBL" id="KAJ7364755.1"/>
    </source>
</evidence>
<keyword evidence="2" id="KW-1133">Transmembrane helix</keyword>
<evidence type="ECO:0000259" key="5">
    <source>
        <dbReference type="Pfam" id="PF23865"/>
    </source>
</evidence>
<evidence type="ECO:0000256" key="2">
    <source>
        <dbReference type="SAM" id="Phobius"/>
    </source>
</evidence>
<accession>A0AAD7APU4</accession>
<dbReference type="EMBL" id="JARIHO010000003">
    <property type="protein sequence ID" value="KAJ7364755.1"/>
    <property type="molecule type" value="Genomic_DNA"/>
</dbReference>
<organism evidence="6 7">
    <name type="scientific">Mycena albidolilacea</name>
    <dbReference type="NCBI Taxonomy" id="1033008"/>
    <lineage>
        <taxon>Eukaryota</taxon>
        <taxon>Fungi</taxon>
        <taxon>Dikarya</taxon>
        <taxon>Basidiomycota</taxon>
        <taxon>Agaricomycotina</taxon>
        <taxon>Agaricomycetes</taxon>
        <taxon>Agaricomycetidae</taxon>
        <taxon>Agaricales</taxon>
        <taxon>Marasmiineae</taxon>
        <taxon>Mycenaceae</taxon>
        <taxon>Mycena</taxon>
    </lineage>
</organism>